<organism evidence="1 2">
    <name type="scientific">Rhododendron molle</name>
    <name type="common">Chinese azalea</name>
    <name type="synonym">Azalea mollis</name>
    <dbReference type="NCBI Taxonomy" id="49168"/>
    <lineage>
        <taxon>Eukaryota</taxon>
        <taxon>Viridiplantae</taxon>
        <taxon>Streptophyta</taxon>
        <taxon>Embryophyta</taxon>
        <taxon>Tracheophyta</taxon>
        <taxon>Spermatophyta</taxon>
        <taxon>Magnoliopsida</taxon>
        <taxon>eudicotyledons</taxon>
        <taxon>Gunneridae</taxon>
        <taxon>Pentapetalae</taxon>
        <taxon>asterids</taxon>
        <taxon>Ericales</taxon>
        <taxon>Ericaceae</taxon>
        <taxon>Ericoideae</taxon>
        <taxon>Rhodoreae</taxon>
        <taxon>Rhododendron</taxon>
    </lineage>
</organism>
<dbReference type="EMBL" id="CM046396">
    <property type="protein sequence ID" value="KAI8537462.1"/>
    <property type="molecule type" value="Genomic_DNA"/>
</dbReference>
<evidence type="ECO:0000313" key="2">
    <source>
        <dbReference type="Proteomes" id="UP001062846"/>
    </source>
</evidence>
<evidence type="ECO:0000313" key="1">
    <source>
        <dbReference type="EMBL" id="KAI8537462.1"/>
    </source>
</evidence>
<comment type="caution">
    <text evidence="1">The sequence shown here is derived from an EMBL/GenBank/DDBJ whole genome shotgun (WGS) entry which is preliminary data.</text>
</comment>
<keyword evidence="2" id="KW-1185">Reference proteome</keyword>
<protein>
    <submittedName>
        <fullName evidence="1">Uncharacterized protein</fullName>
    </submittedName>
</protein>
<name>A0ACC0MAD7_RHOML</name>
<reference evidence="1" key="1">
    <citation type="submission" date="2022-02" db="EMBL/GenBank/DDBJ databases">
        <title>Plant Genome Project.</title>
        <authorList>
            <person name="Zhang R.-G."/>
        </authorList>
    </citation>
    <scope>NUCLEOTIDE SEQUENCE</scope>
    <source>
        <strain evidence="1">AT1</strain>
    </source>
</reference>
<gene>
    <name evidence="1" type="ORF">RHMOL_Rhmol09G0025100</name>
</gene>
<sequence length="86" mass="9398">MFSVIVSVIYQIKPSSGGSGDGSYLDAEDDGAFSREQEEARGSQEWTLEGARPWLRGKLSISTRSASTYCNPFLRIRLLLLPASLG</sequence>
<dbReference type="Proteomes" id="UP001062846">
    <property type="component" value="Chromosome 9"/>
</dbReference>
<accession>A0ACC0MAD7</accession>
<proteinExistence type="predicted"/>